<name>A0AAU8B231_9VIRU</name>
<dbReference type="EMBL" id="PP511586">
    <property type="protein sequence ID" value="XCD05634.1"/>
    <property type="molecule type" value="Genomic_DNA"/>
</dbReference>
<sequence>MDPATMYAIGGAVSGLAGIGSSVIGANASANQQGSANKWNLLMQMYQNEYNKPVNQMKRLSEAGLNPNLVYGQSATGVAGQAVAGKGYVGRKQEAVNLNADILGLIGQYQSIQNMEADRQKTEEQTSLLGQQLQESIARQSFTQWQQAYVKQQERQLRLSNDFIENAFGNKYGGDLVKAFLMAGMNRI</sequence>
<proteinExistence type="predicted"/>
<dbReference type="EMBL" id="PP511438">
    <property type="protein sequence ID" value="XCD04204.1"/>
    <property type="molecule type" value="Genomic_DNA"/>
</dbReference>
<protein>
    <submittedName>
        <fullName evidence="3">DNA pilot protein</fullName>
    </submittedName>
</protein>
<evidence type="ECO:0000313" key="2">
    <source>
        <dbReference type="EMBL" id="XCD04851.1"/>
    </source>
</evidence>
<evidence type="ECO:0000313" key="3">
    <source>
        <dbReference type="EMBL" id="XCD05634.1"/>
    </source>
</evidence>
<evidence type="ECO:0000313" key="4">
    <source>
        <dbReference type="EMBL" id="XCD06148.1"/>
    </source>
</evidence>
<dbReference type="EMBL" id="PP511763">
    <property type="protein sequence ID" value="XCD07188.1"/>
    <property type="molecule type" value="Genomic_DNA"/>
</dbReference>
<reference evidence="3" key="1">
    <citation type="submission" date="2024-03" db="EMBL/GenBank/DDBJ databases">
        <title>Diverse circular DNA viruses in blood, oral, and fecal samples of captive lemurs.</title>
        <authorList>
            <person name="Paietta E.N."/>
            <person name="Kraberger S."/>
            <person name="Lund M.C."/>
            <person name="Custer J.M."/>
            <person name="Vargas K.M."/>
            <person name="Ehmke E.E."/>
            <person name="Yoder A.D."/>
            <person name="Varsani A."/>
        </authorList>
    </citation>
    <scope>NUCLEOTIDE SEQUENCE</scope>
    <source>
        <strain evidence="1">Duke_21_107</strain>
        <strain evidence="2">Duke_24FF_1311</strain>
        <strain evidence="3">Duke_24FS_120</strain>
        <strain evidence="4">Duke_25FF_1354</strain>
        <strain evidence="5">Duke_25FS_129</strain>
        <strain evidence="6">Duke_26_100</strain>
    </source>
</reference>
<dbReference type="EMBL" id="PP511515">
    <property type="protein sequence ID" value="XCD04851.1"/>
    <property type="molecule type" value="Genomic_DNA"/>
</dbReference>
<evidence type="ECO:0000313" key="1">
    <source>
        <dbReference type="EMBL" id="XCD04204.1"/>
    </source>
</evidence>
<dbReference type="EMBL" id="PP511684">
    <property type="protein sequence ID" value="XCD06536.1"/>
    <property type="molecule type" value="Genomic_DNA"/>
</dbReference>
<dbReference type="EMBL" id="PP511640">
    <property type="protein sequence ID" value="XCD06148.1"/>
    <property type="molecule type" value="Genomic_DNA"/>
</dbReference>
<organism evidence="3">
    <name type="scientific">Dulem virus 95</name>
    <dbReference type="NCBI Taxonomy" id="3145806"/>
    <lineage>
        <taxon>Viruses</taxon>
        <taxon>Monodnaviria</taxon>
        <taxon>Sangervirae</taxon>
        <taxon>Phixviricota</taxon>
        <taxon>Malgrandaviricetes</taxon>
        <taxon>Petitvirales</taxon>
        <taxon>Microviridae</taxon>
        <taxon>Microvirus</taxon>
    </lineage>
</organism>
<accession>A0AAU8B231</accession>
<evidence type="ECO:0000313" key="5">
    <source>
        <dbReference type="EMBL" id="XCD06536.1"/>
    </source>
</evidence>
<evidence type="ECO:0000313" key="6">
    <source>
        <dbReference type="EMBL" id="XCD07188.1"/>
    </source>
</evidence>